<protein>
    <submittedName>
        <fullName evidence="6">Putative low-density lipoprotein receptor-related protein 6</fullName>
    </submittedName>
</protein>
<feature type="disulfide bond" evidence="2">
    <location>
        <begin position="534"/>
        <end position="552"/>
    </location>
</feature>
<accession>A0A1V1FIW4</accession>
<dbReference type="AlphaFoldDB" id="A0A1V1FIW4"/>
<dbReference type="SMART" id="SM00192">
    <property type="entry name" value="LDLa"/>
    <property type="match status" value="4"/>
</dbReference>
<feature type="signal peptide" evidence="4">
    <location>
        <begin position="1"/>
        <end position="16"/>
    </location>
</feature>
<dbReference type="Pfam" id="PF01683">
    <property type="entry name" value="EB"/>
    <property type="match status" value="1"/>
</dbReference>
<feature type="disulfide bond" evidence="2">
    <location>
        <begin position="527"/>
        <end position="539"/>
    </location>
</feature>
<reference evidence="6" key="1">
    <citation type="journal article" date="2017" name="PLoS ONE">
        <title>Caste-, sex-, and age-dependent expression of immune-related genes in a Japanese subterranean termite, Reticulitermes speratus.</title>
        <authorList>
            <person name="Mitaka Y."/>
            <person name="Kobayashi K."/>
            <person name="Matsuura K."/>
        </authorList>
    </citation>
    <scope>NUCLEOTIDE SEQUENCE</scope>
    <source>
        <tissue evidence="6">Whole body</tissue>
    </source>
</reference>
<dbReference type="EMBL" id="FX985391">
    <property type="protein sequence ID" value="BAX07404.1"/>
    <property type="molecule type" value="mRNA"/>
</dbReference>
<feature type="compositionally biased region" description="Low complexity" evidence="3">
    <location>
        <begin position="299"/>
        <end position="311"/>
    </location>
</feature>
<dbReference type="PROSITE" id="PS50068">
    <property type="entry name" value="LDLRA_2"/>
    <property type="match status" value="4"/>
</dbReference>
<feature type="region of interest" description="Disordered" evidence="3">
    <location>
        <begin position="271"/>
        <end position="315"/>
    </location>
</feature>
<proteinExistence type="evidence at transcript level"/>
<dbReference type="Pfam" id="PF00057">
    <property type="entry name" value="Ldl_recept_a"/>
    <property type="match status" value="3"/>
</dbReference>
<feature type="disulfide bond" evidence="2">
    <location>
        <begin position="579"/>
        <end position="597"/>
    </location>
</feature>
<feature type="disulfide bond" evidence="2">
    <location>
        <begin position="591"/>
        <end position="606"/>
    </location>
</feature>
<evidence type="ECO:0000256" key="1">
    <source>
        <dbReference type="ARBA" id="ARBA00023157"/>
    </source>
</evidence>
<keyword evidence="4" id="KW-0732">Signal</keyword>
<keyword evidence="1 2" id="KW-1015">Disulfide bond</keyword>
<evidence type="ECO:0000313" key="6">
    <source>
        <dbReference type="EMBL" id="BAX07404.1"/>
    </source>
</evidence>
<sequence length="616" mass="66117">MVYITVASMLICLVSSLPAYSAGHLRLLGSKCSNDQECLADVTYSLCQTGRCSCLPYYAEYNKTMCVQSTLLGFDCLVKEQCSMKVANSLCLHGSCRCESGYLQFRRHTCLSPASPGDVCYSDAHCRLWDSDTHCDFLIPNLFGRCQCNPPMKQSGKSCYQFAIPTEEGNPSAPGPSPIDSPNTSSAGAWQPVTSASLTSTTPSPATTELTVTSHNFPQTFSPISVSHSPTVSLNYIPMEDKLFSTQATSSQESHSTMSLLTLTPAVTFSEDTHASTTEEEATTPLRAPSSVEASTKDQTQSSQSLYQTQTAKPETTTGTHSFILGLSQYATQSYETTVSVSMTPQKSEIQYDASEQSTALPDNSTDISTEVTSPVPIAASSTVVWTRVRGVGEGVAVTLGLPCVSDLQCQTADPWSRCLDGVCDCIIKNNGTHSCGGLNTGCYKGTFQCRSTGVCISWFFVCDGRQDCPDGSDEECKDTKNCPPQAFRCGLTGGCVSRAGRCDGTRDCPNGEDELHCNGTRGSKGCPERTFRCSNGRCLPEYEFCNAMVTCTDGSDEPRDACRARTKRRRSGYCPFRCANGRCRSDAVACSGRDGCGDGSDEAHCSVCRCPVGPP</sequence>
<feature type="disulfide bond" evidence="2">
    <location>
        <begin position="503"/>
        <end position="518"/>
    </location>
</feature>
<gene>
    <name evidence="6" type="primary">LRP6</name>
</gene>
<dbReference type="PROSITE" id="PS01209">
    <property type="entry name" value="LDLRA_1"/>
    <property type="match status" value="3"/>
</dbReference>
<feature type="chain" id="PRO_5012052930" evidence="4">
    <location>
        <begin position="17"/>
        <end position="616"/>
    </location>
</feature>
<comment type="caution">
    <text evidence="2">Lacks conserved residue(s) required for the propagation of feature annotation.</text>
</comment>
<dbReference type="PANTHER" id="PTHR39069">
    <property type="entry name" value="ECDYSONE-INDUCIBLE GENE E1, ISOFORM A"/>
    <property type="match status" value="1"/>
</dbReference>
<dbReference type="PRINTS" id="PR00261">
    <property type="entry name" value="LDLRECEPTOR"/>
</dbReference>
<evidence type="ECO:0000256" key="4">
    <source>
        <dbReference type="SAM" id="SignalP"/>
    </source>
</evidence>
<dbReference type="InterPro" id="IPR023415">
    <property type="entry name" value="LDLR_class-A_CS"/>
</dbReference>
<dbReference type="InterPro" id="IPR006149">
    <property type="entry name" value="EB_dom"/>
</dbReference>
<name>A0A1V1FIW4_9NEOP</name>
<evidence type="ECO:0000256" key="2">
    <source>
        <dbReference type="PROSITE-ProRule" id="PRU00124"/>
    </source>
</evidence>
<feature type="domain" description="EB" evidence="5">
    <location>
        <begin position="54"/>
        <end position="110"/>
    </location>
</feature>
<dbReference type="InterPro" id="IPR002172">
    <property type="entry name" value="LDrepeatLR_classA_rpt"/>
</dbReference>
<feature type="compositionally biased region" description="Low complexity" evidence="3">
    <location>
        <begin position="193"/>
        <end position="210"/>
    </location>
</feature>
<evidence type="ECO:0000256" key="3">
    <source>
        <dbReference type="SAM" id="MobiDB-lite"/>
    </source>
</evidence>
<dbReference type="CDD" id="cd00112">
    <property type="entry name" value="LDLa"/>
    <property type="match status" value="4"/>
</dbReference>
<organism evidence="6">
    <name type="scientific">Reticulitermes speratus</name>
    <dbReference type="NCBI Taxonomy" id="60591"/>
    <lineage>
        <taxon>Eukaryota</taxon>
        <taxon>Metazoa</taxon>
        <taxon>Ecdysozoa</taxon>
        <taxon>Arthropoda</taxon>
        <taxon>Hexapoda</taxon>
        <taxon>Insecta</taxon>
        <taxon>Pterygota</taxon>
        <taxon>Neoptera</taxon>
        <taxon>Polyneoptera</taxon>
        <taxon>Dictyoptera</taxon>
        <taxon>Blattodea</taxon>
        <taxon>Blattoidea</taxon>
        <taxon>Termitoidae</taxon>
        <taxon>Rhinotermitidae</taxon>
        <taxon>Reticulitermes</taxon>
        <taxon>Frontotermes</taxon>
    </lineage>
</organism>
<keyword evidence="6" id="KW-0675">Receptor</keyword>
<keyword evidence="6" id="KW-0449">Lipoprotein</keyword>
<dbReference type="InterPro" id="IPR036055">
    <property type="entry name" value="LDL_receptor-like_sf"/>
</dbReference>
<dbReference type="PANTHER" id="PTHR39069:SF1">
    <property type="entry name" value="ECDYSONE-INDUCIBLE GENE E1, ISOFORM A"/>
    <property type="match status" value="1"/>
</dbReference>
<dbReference type="SUPFAM" id="SSF57424">
    <property type="entry name" value="LDL receptor-like module"/>
    <property type="match status" value="4"/>
</dbReference>
<evidence type="ECO:0000259" key="5">
    <source>
        <dbReference type="Pfam" id="PF01683"/>
    </source>
</evidence>
<dbReference type="Gene3D" id="4.10.400.10">
    <property type="entry name" value="Low-density Lipoprotein Receptor"/>
    <property type="match status" value="4"/>
</dbReference>
<feature type="region of interest" description="Disordered" evidence="3">
    <location>
        <begin position="168"/>
        <end position="210"/>
    </location>
</feature>